<feature type="binding site" evidence="13">
    <location>
        <position position="110"/>
    </location>
    <ligand>
        <name>substrate</name>
    </ligand>
</feature>
<dbReference type="EMBL" id="BLKS01000001">
    <property type="protein sequence ID" value="GFG50092.1"/>
    <property type="molecule type" value="Genomic_DNA"/>
</dbReference>
<dbReference type="GO" id="GO:0008948">
    <property type="term" value="F:oxaloacetate decarboxylase activity"/>
    <property type="evidence" value="ECO:0007669"/>
    <property type="project" value="UniProtKB-EC"/>
</dbReference>
<dbReference type="CDD" id="cd16841">
    <property type="entry name" value="RraA_family"/>
    <property type="match status" value="1"/>
</dbReference>
<evidence type="ECO:0000256" key="9">
    <source>
        <dbReference type="ARBA" id="ARBA00029596"/>
    </source>
</evidence>
<organism evidence="15 16">
    <name type="scientific">Mycolicibacterium agri</name>
    <name type="common">Mycobacterium agri</name>
    <dbReference type="NCBI Taxonomy" id="36811"/>
    <lineage>
        <taxon>Bacteria</taxon>
        <taxon>Bacillati</taxon>
        <taxon>Actinomycetota</taxon>
        <taxon>Actinomycetes</taxon>
        <taxon>Mycobacteriales</taxon>
        <taxon>Mycobacteriaceae</taxon>
        <taxon>Mycolicibacterium</taxon>
    </lineage>
</organism>
<sequence>MKDLLAAGTAVVADVLDSMGVEPTVLAPTIRPVTSETRFVGPAYTIVGESHQSTATGDRPKLAAIDAMPPGVVPVWSGGDITGVCCFGDLLAEAMKQRGCVGVVVDGGVRDVSYLEQLGMPVRARYRSPAQAIGRWRVTATEETVRVRGALSEWVTIDPGDLIVSDEDGVIALKSSHVPRVCEEVRAWSGTETQSREAIRNGASLLSALDQFGHL</sequence>
<dbReference type="Pfam" id="PF03737">
    <property type="entry name" value="RraA-like"/>
    <property type="match status" value="1"/>
</dbReference>
<evidence type="ECO:0000256" key="4">
    <source>
        <dbReference type="ARBA" id="ARBA00011233"/>
    </source>
</evidence>
<dbReference type="EC" id="4.1.1.112" evidence="6"/>
<feature type="binding site" evidence="13">
    <location>
        <begin position="88"/>
        <end position="91"/>
    </location>
    <ligand>
        <name>substrate</name>
    </ligand>
</feature>
<dbReference type="GO" id="GO:0046872">
    <property type="term" value="F:metal ion binding"/>
    <property type="evidence" value="ECO:0007669"/>
    <property type="project" value="UniProtKB-KW"/>
</dbReference>
<evidence type="ECO:0000256" key="2">
    <source>
        <dbReference type="ARBA" id="ARBA00001968"/>
    </source>
</evidence>
<evidence type="ECO:0000256" key="13">
    <source>
        <dbReference type="PIRSR" id="PIRSR605493-1"/>
    </source>
</evidence>
<comment type="cofactor">
    <cofactor evidence="2">
        <name>a divalent metal cation</name>
        <dbReference type="ChEBI" id="CHEBI:60240"/>
    </cofactor>
</comment>
<proteinExistence type="inferred from homology"/>
<accession>A0A2A7NCM0</accession>
<comment type="caution">
    <text evidence="15">The sequence shown here is derived from an EMBL/GenBank/DDBJ whole genome shotgun (WGS) entry which is preliminary data.</text>
</comment>
<evidence type="ECO:0000256" key="12">
    <source>
        <dbReference type="ARBA" id="ARBA00047973"/>
    </source>
</evidence>
<evidence type="ECO:0000256" key="3">
    <source>
        <dbReference type="ARBA" id="ARBA00008621"/>
    </source>
</evidence>
<reference evidence="15 16" key="1">
    <citation type="submission" date="2017-10" db="EMBL/GenBank/DDBJ databases">
        <title>The new phylogeny of genus Mycobacterium.</title>
        <authorList>
            <person name="Tortoli E."/>
            <person name="Trovato A."/>
            <person name="Cirillo D.M."/>
        </authorList>
    </citation>
    <scope>NUCLEOTIDE SEQUENCE [LARGE SCALE GENOMIC DNA]</scope>
    <source>
        <strain evidence="15 16">CCUG37673</strain>
    </source>
</reference>
<evidence type="ECO:0000313" key="14">
    <source>
        <dbReference type="EMBL" id="GFG50092.1"/>
    </source>
</evidence>
<comment type="cofactor">
    <cofactor evidence="13">
        <name>Mg(2+)</name>
        <dbReference type="ChEBI" id="CHEBI:18420"/>
    </cofactor>
</comment>
<comment type="catalytic activity">
    <reaction evidence="12">
        <text>oxaloacetate + H(+) = pyruvate + CO2</text>
        <dbReference type="Rhea" id="RHEA:15641"/>
        <dbReference type="ChEBI" id="CHEBI:15361"/>
        <dbReference type="ChEBI" id="CHEBI:15378"/>
        <dbReference type="ChEBI" id="CHEBI:16452"/>
        <dbReference type="ChEBI" id="CHEBI:16526"/>
        <dbReference type="EC" id="4.1.1.112"/>
    </reaction>
</comment>
<dbReference type="SUPFAM" id="SSF89562">
    <property type="entry name" value="RraA-like"/>
    <property type="match status" value="1"/>
</dbReference>
<feature type="binding site" evidence="13">
    <location>
        <position position="111"/>
    </location>
    <ligand>
        <name>Mg(2+)</name>
        <dbReference type="ChEBI" id="CHEBI:18420"/>
    </ligand>
</feature>
<dbReference type="InterPro" id="IPR005493">
    <property type="entry name" value="RraA/RraA-like"/>
</dbReference>
<dbReference type="EC" id="4.1.3.17" evidence="5"/>
<evidence type="ECO:0000256" key="6">
    <source>
        <dbReference type="ARBA" id="ARBA00012947"/>
    </source>
</evidence>
<evidence type="ECO:0000256" key="8">
    <source>
        <dbReference type="ARBA" id="ARBA00025046"/>
    </source>
</evidence>
<gene>
    <name evidence="15" type="ORF">CQY20_04315</name>
    <name evidence="14" type="ORF">MAGR_15330</name>
</gene>
<keyword evidence="13" id="KW-0460">Magnesium</keyword>
<evidence type="ECO:0000313" key="15">
    <source>
        <dbReference type="EMBL" id="PEG41684.1"/>
    </source>
</evidence>
<evidence type="ECO:0000256" key="5">
    <source>
        <dbReference type="ARBA" id="ARBA00012213"/>
    </source>
</evidence>
<dbReference type="AlphaFoldDB" id="A0A2A7NCM0"/>
<name>A0A2A7NCM0_MYCAG</name>
<evidence type="ECO:0000256" key="11">
    <source>
        <dbReference type="ARBA" id="ARBA00032305"/>
    </source>
</evidence>
<keyword evidence="13" id="KW-0479">Metal-binding</keyword>
<protein>
    <recommendedName>
        <fullName evidence="7">Putative 4-hydroxy-4-methyl-2-oxoglutarate aldolase</fullName>
        <ecNumber evidence="6">4.1.1.112</ecNumber>
        <ecNumber evidence="5">4.1.3.17</ecNumber>
    </recommendedName>
    <alternativeName>
        <fullName evidence="11">Oxaloacetate decarboxylase</fullName>
    </alternativeName>
    <alternativeName>
        <fullName evidence="9">Regulator of ribonuclease activity homolog</fullName>
    </alternativeName>
    <alternativeName>
        <fullName evidence="10">RraA-like protein</fullName>
    </alternativeName>
</protein>
<dbReference type="Proteomes" id="UP000220914">
    <property type="component" value="Unassembled WGS sequence"/>
</dbReference>
<evidence type="ECO:0000256" key="10">
    <source>
        <dbReference type="ARBA" id="ARBA00030169"/>
    </source>
</evidence>
<reference evidence="14" key="3">
    <citation type="submission" date="2020-02" db="EMBL/GenBank/DDBJ databases">
        <authorList>
            <person name="Matsumoto Y."/>
            <person name="Motooka D."/>
            <person name="Nakamura S."/>
        </authorList>
    </citation>
    <scope>NUCLEOTIDE SEQUENCE</scope>
    <source>
        <strain evidence="14">JCM 6377</strain>
    </source>
</reference>
<keyword evidence="16" id="KW-1185">Reference proteome</keyword>
<comment type="similarity">
    <text evidence="3">Belongs to the class II aldolase/RraA-like family.</text>
</comment>
<dbReference type="PANTHER" id="PTHR33254">
    <property type="entry name" value="4-HYDROXY-4-METHYL-2-OXOGLUTARATE ALDOLASE 3-RELATED"/>
    <property type="match status" value="1"/>
</dbReference>
<evidence type="ECO:0000313" key="17">
    <source>
        <dbReference type="Proteomes" id="UP000465302"/>
    </source>
</evidence>
<dbReference type="InterPro" id="IPR036704">
    <property type="entry name" value="RraA/RraA-like_sf"/>
</dbReference>
<dbReference type="GO" id="GO:0047443">
    <property type="term" value="F:4-hydroxy-4-methyl-2-oxoglutarate aldolase activity"/>
    <property type="evidence" value="ECO:0007669"/>
    <property type="project" value="UniProtKB-EC"/>
</dbReference>
<comment type="subunit">
    <text evidence="4">Homotrimer.</text>
</comment>
<reference evidence="14 17" key="2">
    <citation type="journal article" date="2019" name="Emerg. Microbes Infect.">
        <title>Comprehensive subspecies identification of 175 nontuberculous mycobacteria species based on 7547 genomic profiles.</title>
        <authorList>
            <person name="Matsumoto Y."/>
            <person name="Kinjo T."/>
            <person name="Motooka D."/>
            <person name="Nabeya D."/>
            <person name="Jung N."/>
            <person name="Uechi K."/>
            <person name="Horii T."/>
            <person name="Iida T."/>
            <person name="Fujita J."/>
            <person name="Nakamura S."/>
        </authorList>
    </citation>
    <scope>NUCLEOTIDE SEQUENCE [LARGE SCALE GENOMIC DNA]</scope>
    <source>
        <strain evidence="14 17">JCM 6377</strain>
    </source>
</reference>
<dbReference type="EMBL" id="PDCP01000005">
    <property type="protein sequence ID" value="PEG41684.1"/>
    <property type="molecule type" value="Genomic_DNA"/>
</dbReference>
<dbReference type="PANTHER" id="PTHR33254:SF4">
    <property type="entry name" value="4-HYDROXY-4-METHYL-2-OXOGLUTARATE ALDOLASE 3-RELATED"/>
    <property type="match status" value="1"/>
</dbReference>
<evidence type="ECO:0000313" key="16">
    <source>
        <dbReference type="Proteomes" id="UP000220914"/>
    </source>
</evidence>
<dbReference type="Gene3D" id="3.50.30.40">
    <property type="entry name" value="Ribonuclease E inhibitor RraA/RraA-like"/>
    <property type="match status" value="1"/>
</dbReference>
<dbReference type="OrthoDB" id="943692at2"/>
<comment type="function">
    <text evidence="8">Catalyzes the aldol cleavage of 4-hydroxy-4-methyl-2-oxoglutarate (HMG) into 2 molecules of pyruvate. Also contains a secondary oxaloacetate (OAA) decarboxylase activity due to the common pyruvate enolate transition state formed following C-C bond cleavage in the retro-aldol and decarboxylation reactions.</text>
</comment>
<evidence type="ECO:0000256" key="1">
    <source>
        <dbReference type="ARBA" id="ARBA00001342"/>
    </source>
</evidence>
<dbReference type="Proteomes" id="UP000465302">
    <property type="component" value="Unassembled WGS sequence"/>
</dbReference>
<evidence type="ECO:0000256" key="7">
    <source>
        <dbReference type="ARBA" id="ARBA00016549"/>
    </source>
</evidence>
<comment type="catalytic activity">
    <reaction evidence="1">
        <text>4-hydroxy-4-methyl-2-oxoglutarate = 2 pyruvate</text>
        <dbReference type="Rhea" id="RHEA:22748"/>
        <dbReference type="ChEBI" id="CHEBI:15361"/>
        <dbReference type="ChEBI" id="CHEBI:58276"/>
        <dbReference type="EC" id="4.1.3.17"/>
    </reaction>
</comment>